<evidence type="ECO:0000313" key="6">
    <source>
        <dbReference type="Proteomes" id="UP001156882"/>
    </source>
</evidence>
<feature type="repeat" description="TPR" evidence="1">
    <location>
        <begin position="90"/>
        <end position="123"/>
    </location>
</feature>
<feature type="chain" id="PRO_5047401291" description="Caspase family p20 domain-containing protein" evidence="3">
    <location>
        <begin position="23"/>
        <end position="470"/>
    </location>
</feature>
<dbReference type="InterPro" id="IPR019734">
    <property type="entry name" value="TPR_rpt"/>
</dbReference>
<keyword evidence="3" id="KW-0732">Signal</keyword>
<accession>A0ABQ6CZ06</accession>
<organism evidence="5 6">
    <name type="scientific">Labrys miyagiensis</name>
    <dbReference type="NCBI Taxonomy" id="346912"/>
    <lineage>
        <taxon>Bacteria</taxon>
        <taxon>Pseudomonadati</taxon>
        <taxon>Pseudomonadota</taxon>
        <taxon>Alphaproteobacteria</taxon>
        <taxon>Hyphomicrobiales</taxon>
        <taxon>Xanthobacteraceae</taxon>
        <taxon>Labrys</taxon>
    </lineage>
</organism>
<feature type="signal peptide" evidence="3">
    <location>
        <begin position="1"/>
        <end position="22"/>
    </location>
</feature>
<dbReference type="InterPro" id="IPR052039">
    <property type="entry name" value="Caspase-related_regulators"/>
</dbReference>
<dbReference type="PROSITE" id="PS50005">
    <property type="entry name" value="TPR"/>
    <property type="match status" value="3"/>
</dbReference>
<protein>
    <recommendedName>
        <fullName evidence="4">Caspase family p20 domain-containing protein</fullName>
    </recommendedName>
</protein>
<gene>
    <name evidence="5" type="ORF">GCM10007874_65380</name>
</gene>
<evidence type="ECO:0000256" key="3">
    <source>
        <dbReference type="SAM" id="SignalP"/>
    </source>
</evidence>
<dbReference type="InterPro" id="IPR011990">
    <property type="entry name" value="TPR-like_helical_dom_sf"/>
</dbReference>
<feature type="region of interest" description="Disordered" evidence="2">
    <location>
        <begin position="211"/>
        <end position="233"/>
    </location>
</feature>
<feature type="repeat" description="TPR" evidence="1">
    <location>
        <begin position="56"/>
        <end position="89"/>
    </location>
</feature>
<reference evidence="6" key="1">
    <citation type="journal article" date="2019" name="Int. J. Syst. Evol. Microbiol.">
        <title>The Global Catalogue of Microorganisms (GCM) 10K type strain sequencing project: providing services to taxonomists for standard genome sequencing and annotation.</title>
        <authorList>
            <consortium name="The Broad Institute Genomics Platform"/>
            <consortium name="The Broad Institute Genome Sequencing Center for Infectious Disease"/>
            <person name="Wu L."/>
            <person name="Ma J."/>
        </authorList>
    </citation>
    <scope>NUCLEOTIDE SEQUENCE [LARGE SCALE GENOMIC DNA]</scope>
    <source>
        <strain evidence="6">NBRC 101365</strain>
    </source>
</reference>
<dbReference type="SMART" id="SM00028">
    <property type="entry name" value="TPR"/>
    <property type="match status" value="4"/>
</dbReference>
<dbReference type="Proteomes" id="UP001156882">
    <property type="component" value="Unassembled WGS sequence"/>
</dbReference>
<sequence>MLRWLVPVACLVLMAAALPVQASTQRDCAQNANPRLALQACTAIIEKGGRNRNETANAYLLRGNAYLAQGEFDPAIADYAKVLELRPEDANALHATGQAYNAKGDYDRAIANYDKAIALLPNAVYSYVGRSFAYNSRRDYAAAIADCEKGIKLKPDLPDAWFACGESYLAIGNKAKAEDDFQVSIGLYPPADRAGAASRIGQIEASLVAQQQASTTPAKTTPAKPQDAGTPGAVASPGRRVALVIGNSAYQAVAHLPNPAGDADLVGAALRQAGVQDVTVAHDLDRGAMVAALRDFADKADGADWAIIYYAGHGIEVDGANYLIPVDARLVSDRDVPDEAVSLDRLLSAIQGAHKLRLVVLDACRNNPFVVQMKLASARRAIDRGLSRVEPANATLVAYAAKEGTTALDGNGADSPFALAFARRVVEPGLEINKIFRFVRQDVMDETGNQQEPFVYGSLPPEDFYFVSGK</sequence>
<evidence type="ECO:0000313" key="5">
    <source>
        <dbReference type="EMBL" id="GLS23517.1"/>
    </source>
</evidence>
<dbReference type="PANTHER" id="PTHR22576">
    <property type="entry name" value="MUCOSA ASSOCIATED LYMPHOID TISSUE LYMPHOMA TRANSLOCATION PROTEIN 1/PARACASPASE"/>
    <property type="match status" value="1"/>
</dbReference>
<feature type="compositionally biased region" description="Low complexity" evidence="2">
    <location>
        <begin position="211"/>
        <end position="226"/>
    </location>
</feature>
<dbReference type="PANTHER" id="PTHR22576:SF37">
    <property type="entry name" value="MUCOSA-ASSOCIATED LYMPHOID TISSUE LYMPHOMA TRANSLOCATION PROTEIN 1"/>
    <property type="match status" value="1"/>
</dbReference>
<dbReference type="InterPro" id="IPR001309">
    <property type="entry name" value="Pept_C14_p20"/>
</dbReference>
<keyword evidence="6" id="KW-1185">Reference proteome</keyword>
<dbReference type="PROSITE" id="PS50208">
    <property type="entry name" value="CASPASE_P20"/>
    <property type="match status" value="1"/>
</dbReference>
<dbReference type="InterPro" id="IPR011600">
    <property type="entry name" value="Pept_C14_caspase"/>
</dbReference>
<name>A0ABQ6CZ06_9HYPH</name>
<dbReference type="SUPFAM" id="SSF48452">
    <property type="entry name" value="TPR-like"/>
    <property type="match status" value="1"/>
</dbReference>
<comment type="caution">
    <text evidence="5">The sequence shown here is derived from an EMBL/GenBank/DDBJ whole genome shotgun (WGS) entry which is preliminary data.</text>
</comment>
<feature type="domain" description="Caspase family p20" evidence="4">
    <location>
        <begin position="238"/>
        <end position="368"/>
    </location>
</feature>
<dbReference type="SUPFAM" id="SSF52129">
    <property type="entry name" value="Caspase-like"/>
    <property type="match status" value="1"/>
</dbReference>
<dbReference type="PROSITE" id="PS50293">
    <property type="entry name" value="TPR_REGION"/>
    <property type="match status" value="2"/>
</dbReference>
<dbReference type="RefSeq" id="WP_284316448.1">
    <property type="nucleotide sequence ID" value="NZ_BSPC01000075.1"/>
</dbReference>
<proteinExistence type="predicted"/>
<evidence type="ECO:0000259" key="4">
    <source>
        <dbReference type="PROSITE" id="PS50208"/>
    </source>
</evidence>
<dbReference type="Gene3D" id="1.25.40.10">
    <property type="entry name" value="Tetratricopeptide repeat domain"/>
    <property type="match status" value="2"/>
</dbReference>
<feature type="repeat" description="TPR" evidence="1">
    <location>
        <begin position="158"/>
        <end position="191"/>
    </location>
</feature>
<evidence type="ECO:0000256" key="1">
    <source>
        <dbReference type="PROSITE-ProRule" id="PRU00339"/>
    </source>
</evidence>
<dbReference type="EMBL" id="BSPC01000075">
    <property type="protein sequence ID" value="GLS23517.1"/>
    <property type="molecule type" value="Genomic_DNA"/>
</dbReference>
<dbReference type="Pfam" id="PF00656">
    <property type="entry name" value="Peptidase_C14"/>
    <property type="match status" value="1"/>
</dbReference>
<dbReference type="Pfam" id="PF13432">
    <property type="entry name" value="TPR_16"/>
    <property type="match status" value="2"/>
</dbReference>
<evidence type="ECO:0000256" key="2">
    <source>
        <dbReference type="SAM" id="MobiDB-lite"/>
    </source>
</evidence>
<dbReference type="Gene3D" id="3.40.50.1460">
    <property type="match status" value="1"/>
</dbReference>
<keyword evidence="1" id="KW-0802">TPR repeat</keyword>
<dbReference type="InterPro" id="IPR029030">
    <property type="entry name" value="Caspase-like_dom_sf"/>
</dbReference>